<sequence>MQIFHTSFSANILFLNTWNSKSHALTMKPFLSITAEVQTEDQGSVGIVFWYMEMTPEALARTHLIGFEYLKHSMQDVISTPYDLVILDEMFASAQGAMALAIQKKFNSKLALFATTDLISQASMGRGFCRNPVISPRFQASFGTFTDFPSRFGFSSPQSRDLIDIAEHCQEPNELPSDFLAIVIATLSAFVSVYFKDNVDSVKPHVKILPWAPQRDILAHKNTILFFTHGGLKSVKEGICSNTAMLFLPFFADQPRNSLLARDMGFAEVIYKKVRSMHEKFYTTGTIPRVNLRIWLF</sequence>
<reference evidence="7" key="1">
    <citation type="submission" date="2012-09" db="EMBL/GenBank/DDBJ databases">
        <authorList>
            <person name="Martin A.A."/>
        </authorList>
    </citation>
    <scope>NUCLEOTIDE SEQUENCE</scope>
</reference>
<dbReference type="Pfam" id="PF00201">
    <property type="entry name" value="UDPGT"/>
    <property type="match status" value="1"/>
</dbReference>
<evidence type="ECO:0000313" key="8">
    <source>
        <dbReference type="WBParaSite" id="ACAC_0000090901-mRNA-1"/>
    </source>
</evidence>
<evidence type="ECO:0000256" key="2">
    <source>
        <dbReference type="ARBA" id="ARBA00012544"/>
    </source>
</evidence>
<proteinExistence type="inferred from homology"/>
<evidence type="ECO:0000256" key="3">
    <source>
        <dbReference type="ARBA" id="ARBA00022676"/>
    </source>
</evidence>
<dbReference type="WBParaSite" id="ACAC_0000090901-mRNA-1">
    <property type="protein sequence ID" value="ACAC_0000090901-mRNA-1"/>
    <property type="gene ID" value="ACAC_0000090901"/>
</dbReference>
<dbReference type="InterPro" id="IPR002213">
    <property type="entry name" value="UDP_glucos_trans"/>
</dbReference>
<evidence type="ECO:0000313" key="7">
    <source>
        <dbReference type="Proteomes" id="UP000035642"/>
    </source>
</evidence>
<name>A0A158P6E0_ANGCA</name>
<keyword evidence="4" id="KW-0808">Transferase</keyword>
<evidence type="ECO:0000256" key="1">
    <source>
        <dbReference type="ARBA" id="ARBA00009995"/>
    </source>
</evidence>
<keyword evidence="7" id="KW-1185">Reference proteome</keyword>
<keyword evidence="5" id="KW-0732">Signal</keyword>
<comment type="similarity">
    <text evidence="1">Belongs to the UDP-glycosyltransferase family.</text>
</comment>
<dbReference type="EC" id="2.4.1.17" evidence="2"/>
<organism evidence="7 8">
    <name type="scientific">Angiostrongylus cantonensis</name>
    <name type="common">Rat lungworm</name>
    <dbReference type="NCBI Taxonomy" id="6313"/>
    <lineage>
        <taxon>Eukaryota</taxon>
        <taxon>Metazoa</taxon>
        <taxon>Ecdysozoa</taxon>
        <taxon>Nematoda</taxon>
        <taxon>Chromadorea</taxon>
        <taxon>Rhabditida</taxon>
        <taxon>Rhabditina</taxon>
        <taxon>Rhabditomorpha</taxon>
        <taxon>Strongyloidea</taxon>
        <taxon>Metastrongylidae</taxon>
        <taxon>Angiostrongylus</taxon>
    </lineage>
</organism>
<dbReference type="SUPFAM" id="SSF53756">
    <property type="entry name" value="UDP-Glycosyltransferase/glycogen phosphorylase"/>
    <property type="match status" value="1"/>
</dbReference>
<protein>
    <recommendedName>
        <fullName evidence="2">glucuronosyltransferase</fullName>
        <ecNumber evidence="2">2.4.1.17</ecNumber>
    </recommendedName>
</protein>
<dbReference type="STRING" id="6313.A0A158P6E0"/>
<evidence type="ECO:0000256" key="6">
    <source>
        <dbReference type="ARBA" id="ARBA00047475"/>
    </source>
</evidence>
<evidence type="ECO:0000256" key="4">
    <source>
        <dbReference type="ARBA" id="ARBA00022679"/>
    </source>
</evidence>
<dbReference type="PANTHER" id="PTHR48043:SF119">
    <property type="entry name" value="UDP-GLUCURONOSYLTRANSFERASE"/>
    <property type="match status" value="1"/>
</dbReference>
<evidence type="ECO:0000256" key="5">
    <source>
        <dbReference type="ARBA" id="ARBA00022729"/>
    </source>
</evidence>
<keyword evidence="3" id="KW-0328">Glycosyltransferase</keyword>
<dbReference type="PANTHER" id="PTHR48043">
    <property type="entry name" value="EG:EG0003.4 PROTEIN-RELATED"/>
    <property type="match status" value="1"/>
</dbReference>
<dbReference type="InterPro" id="IPR050271">
    <property type="entry name" value="UDP-glycosyltransferase"/>
</dbReference>
<comment type="catalytic activity">
    <reaction evidence="6">
        <text>glucuronate acceptor + UDP-alpha-D-glucuronate = acceptor beta-D-glucuronoside + UDP + H(+)</text>
        <dbReference type="Rhea" id="RHEA:21032"/>
        <dbReference type="ChEBI" id="CHEBI:15378"/>
        <dbReference type="ChEBI" id="CHEBI:58052"/>
        <dbReference type="ChEBI" id="CHEBI:58223"/>
        <dbReference type="ChEBI" id="CHEBI:132367"/>
        <dbReference type="ChEBI" id="CHEBI:132368"/>
        <dbReference type="EC" id="2.4.1.17"/>
    </reaction>
</comment>
<dbReference type="GO" id="GO:0015020">
    <property type="term" value="F:glucuronosyltransferase activity"/>
    <property type="evidence" value="ECO:0007669"/>
    <property type="project" value="UniProtKB-EC"/>
</dbReference>
<accession>A0A158P6E0</accession>
<reference evidence="8" key="2">
    <citation type="submission" date="2016-04" db="UniProtKB">
        <authorList>
            <consortium name="WormBaseParasite"/>
        </authorList>
    </citation>
    <scope>IDENTIFICATION</scope>
</reference>
<dbReference type="Proteomes" id="UP000035642">
    <property type="component" value="Unassembled WGS sequence"/>
</dbReference>
<dbReference type="AlphaFoldDB" id="A0A158P6E0"/>
<dbReference type="Gene3D" id="3.40.50.2000">
    <property type="entry name" value="Glycogen Phosphorylase B"/>
    <property type="match status" value="1"/>
</dbReference>